<sequence length="110" mass="11908">MPDGLIGYDPDKIADLARRLHDLATKAQGLAGNLIDPKVVAGLPSDKAANQFRRDLDNKMHAADIESFLKDLPDALRVQADNLDDAAKVAKDTENAINEAAQKVKDSMDL</sequence>
<keyword evidence="2" id="KW-1185">Reference proteome</keyword>
<comment type="caution">
    <text evidence="1">The sequence shown here is derived from an EMBL/GenBank/DDBJ whole genome shotgun (WGS) entry which is preliminary data.</text>
</comment>
<accession>A0ABW5I8F2</accession>
<name>A0ABW5I8F2_9PSEU</name>
<evidence type="ECO:0000313" key="2">
    <source>
        <dbReference type="Proteomes" id="UP001597542"/>
    </source>
</evidence>
<dbReference type="RefSeq" id="WP_344278698.1">
    <property type="nucleotide sequence ID" value="NZ_BAAAHV010000015.1"/>
</dbReference>
<dbReference type="EMBL" id="JBHUKQ010000016">
    <property type="protein sequence ID" value="MFD2485390.1"/>
    <property type="molecule type" value="Genomic_DNA"/>
</dbReference>
<evidence type="ECO:0000313" key="1">
    <source>
        <dbReference type="EMBL" id="MFD2485390.1"/>
    </source>
</evidence>
<dbReference type="Proteomes" id="UP001597542">
    <property type="component" value="Unassembled WGS sequence"/>
</dbReference>
<proteinExistence type="predicted"/>
<gene>
    <name evidence="1" type="ORF">ACFSUT_34320</name>
</gene>
<evidence type="ECO:0008006" key="3">
    <source>
        <dbReference type="Google" id="ProtNLM"/>
    </source>
</evidence>
<reference evidence="2" key="1">
    <citation type="journal article" date="2019" name="Int. J. Syst. Evol. Microbiol.">
        <title>The Global Catalogue of Microorganisms (GCM) 10K type strain sequencing project: providing services to taxonomists for standard genome sequencing and annotation.</title>
        <authorList>
            <consortium name="The Broad Institute Genomics Platform"/>
            <consortium name="The Broad Institute Genome Sequencing Center for Infectious Disease"/>
            <person name="Wu L."/>
            <person name="Ma J."/>
        </authorList>
    </citation>
    <scope>NUCLEOTIDE SEQUENCE [LARGE SCALE GENOMIC DNA]</scope>
    <source>
        <strain evidence="2">CGMCC 4.7638</strain>
    </source>
</reference>
<organism evidence="1 2">
    <name type="scientific">Amycolatopsis albidoflavus</name>
    <dbReference type="NCBI Taxonomy" id="102226"/>
    <lineage>
        <taxon>Bacteria</taxon>
        <taxon>Bacillati</taxon>
        <taxon>Actinomycetota</taxon>
        <taxon>Actinomycetes</taxon>
        <taxon>Pseudonocardiales</taxon>
        <taxon>Pseudonocardiaceae</taxon>
        <taxon>Amycolatopsis</taxon>
    </lineage>
</organism>
<protein>
    <recommendedName>
        <fullName evidence="3">PE domain-containing protein</fullName>
    </recommendedName>
</protein>